<feature type="compositionally biased region" description="Basic and acidic residues" evidence="1">
    <location>
        <begin position="9"/>
        <end position="24"/>
    </location>
</feature>
<proteinExistence type="predicted"/>
<keyword evidence="3" id="KW-1185">Reference proteome</keyword>
<dbReference type="KEGG" id="uli:ETAA1_60070"/>
<accession>A0A517Y2I0</accession>
<name>A0A517Y2I0_9BACT</name>
<dbReference type="Proteomes" id="UP000319576">
    <property type="component" value="Chromosome"/>
</dbReference>
<dbReference type="EMBL" id="CP036273">
    <property type="protein sequence ID" value="QDU23996.1"/>
    <property type="molecule type" value="Genomic_DNA"/>
</dbReference>
<feature type="region of interest" description="Disordered" evidence="1">
    <location>
        <begin position="1"/>
        <end position="24"/>
    </location>
</feature>
<dbReference type="InterPro" id="IPR032585">
    <property type="entry name" value="DUF4912"/>
</dbReference>
<dbReference type="AlphaFoldDB" id="A0A517Y2I0"/>
<reference evidence="2 3" key="1">
    <citation type="submission" date="2019-02" db="EMBL/GenBank/DDBJ databases">
        <title>Deep-cultivation of Planctomycetes and their phenomic and genomic characterization uncovers novel biology.</title>
        <authorList>
            <person name="Wiegand S."/>
            <person name="Jogler M."/>
            <person name="Boedeker C."/>
            <person name="Pinto D."/>
            <person name="Vollmers J."/>
            <person name="Rivas-Marin E."/>
            <person name="Kohn T."/>
            <person name="Peeters S.H."/>
            <person name="Heuer A."/>
            <person name="Rast P."/>
            <person name="Oberbeckmann S."/>
            <person name="Bunk B."/>
            <person name="Jeske O."/>
            <person name="Meyerdierks A."/>
            <person name="Storesund J.E."/>
            <person name="Kallscheuer N."/>
            <person name="Luecker S."/>
            <person name="Lage O.M."/>
            <person name="Pohl T."/>
            <person name="Merkel B.J."/>
            <person name="Hornburger P."/>
            <person name="Mueller R.-W."/>
            <person name="Bruemmer F."/>
            <person name="Labrenz M."/>
            <person name="Spormann A.M."/>
            <person name="Op den Camp H."/>
            <person name="Overmann J."/>
            <person name="Amann R."/>
            <person name="Jetten M.S.M."/>
            <person name="Mascher T."/>
            <person name="Medema M.H."/>
            <person name="Devos D.P."/>
            <person name="Kaster A.-K."/>
            <person name="Ovreas L."/>
            <person name="Rohde M."/>
            <person name="Galperin M.Y."/>
            <person name="Jogler C."/>
        </authorList>
    </citation>
    <scope>NUCLEOTIDE SEQUENCE [LARGE SCALE GENOMIC DNA]</scope>
    <source>
        <strain evidence="2 3">ETA_A1</strain>
    </source>
</reference>
<dbReference type="Pfam" id="PF16258">
    <property type="entry name" value="DUF4912"/>
    <property type="match status" value="1"/>
</dbReference>
<organism evidence="2 3">
    <name type="scientific">Urbifossiella limnaea</name>
    <dbReference type="NCBI Taxonomy" id="2528023"/>
    <lineage>
        <taxon>Bacteria</taxon>
        <taxon>Pseudomonadati</taxon>
        <taxon>Planctomycetota</taxon>
        <taxon>Planctomycetia</taxon>
        <taxon>Gemmatales</taxon>
        <taxon>Gemmataceae</taxon>
        <taxon>Urbifossiella</taxon>
    </lineage>
</organism>
<evidence type="ECO:0000313" key="3">
    <source>
        <dbReference type="Proteomes" id="UP000319576"/>
    </source>
</evidence>
<feature type="compositionally biased region" description="Low complexity" evidence="1">
    <location>
        <begin position="56"/>
        <end position="90"/>
    </location>
</feature>
<evidence type="ECO:0008006" key="4">
    <source>
        <dbReference type="Google" id="ProtNLM"/>
    </source>
</evidence>
<feature type="compositionally biased region" description="Low complexity" evidence="1">
    <location>
        <begin position="109"/>
        <end position="130"/>
    </location>
</feature>
<protein>
    <recommendedName>
        <fullName evidence="4">DUF4912 domain-containing protein</fullName>
    </recommendedName>
</protein>
<evidence type="ECO:0000313" key="2">
    <source>
        <dbReference type="EMBL" id="QDU23996.1"/>
    </source>
</evidence>
<sequence>MKTAGALGDRSKKELADMAKRKGVRGWERMAKDDLVKALGRLTAKPAPKPAPRPAAKPVAKSAAKVTKPAKPAATRAPKPAATRAPKPAVNGTHRPAARVALPPPKPAPVAARPVVPAAKPTPPAAALKPPVKPLIKTNAPPPAAIPPAKDLSAAAVGATKDRILLMVPDPFWLHAYWELTHQSVQRAEAALKQDWYGARPIIRVFDVTSTDTTSTSETPVRDVQVHGECNNWYIDIPQPPRSYRADIGYVSRRGEFFVLARSNVVTPPKAGSTEALDVGMGELDPKKAERLIAMSTGFDNGGGSAELKELFEERLRRPLGAPKDTGFGTGAALPASLKKFQFEIDAELIVYGKTDPAAHCTLQNEPVKLRPDGTFTMRFSLPDSRQIIPAVATSADGGEERTIVLAVERNTKHLDPMIHDPMGEQ</sequence>
<gene>
    <name evidence="2" type="ORF">ETAA1_60070</name>
</gene>
<feature type="region of interest" description="Disordered" evidence="1">
    <location>
        <begin position="42"/>
        <end position="133"/>
    </location>
</feature>
<evidence type="ECO:0000256" key="1">
    <source>
        <dbReference type="SAM" id="MobiDB-lite"/>
    </source>
</evidence>
<dbReference type="RefSeq" id="WP_202920507.1">
    <property type="nucleotide sequence ID" value="NZ_CP036273.1"/>
</dbReference>